<feature type="domain" description="Smf/DprA SLOG" evidence="2">
    <location>
        <begin position="80"/>
        <end position="288"/>
    </location>
</feature>
<dbReference type="InterPro" id="IPR041614">
    <property type="entry name" value="DprA_WH"/>
</dbReference>
<evidence type="ECO:0000259" key="3">
    <source>
        <dbReference type="Pfam" id="PF17782"/>
    </source>
</evidence>
<comment type="similarity">
    <text evidence="1">Belongs to the DprA/Smf family.</text>
</comment>
<accession>A0AB39HC77</accession>
<dbReference type="AlphaFoldDB" id="A0AB39HC77"/>
<evidence type="ECO:0000259" key="2">
    <source>
        <dbReference type="Pfam" id="PF02481"/>
    </source>
</evidence>
<name>A0AB39HC77_9VIBR</name>
<dbReference type="SUPFAM" id="SSF102405">
    <property type="entry name" value="MCP/YpsA-like"/>
    <property type="match status" value="1"/>
</dbReference>
<dbReference type="InterPro" id="IPR036388">
    <property type="entry name" value="WH-like_DNA-bd_sf"/>
</dbReference>
<reference evidence="4" key="1">
    <citation type="submission" date="2024-07" db="EMBL/GenBank/DDBJ databases">
        <title>Genome Analysis of a Potential Novel Vibrio Species Secreting pH- and Thermo-stable Alginate Lyase and its Application in Producing Alginate Oligosaccharides.</title>
        <authorList>
            <person name="Huang H."/>
            <person name="Bao K."/>
        </authorList>
    </citation>
    <scope>NUCLEOTIDE SEQUENCE</scope>
    <source>
        <strain evidence="4">HB236076</strain>
    </source>
</reference>
<dbReference type="GO" id="GO:0009294">
    <property type="term" value="P:DNA-mediated transformation"/>
    <property type="evidence" value="ECO:0007669"/>
    <property type="project" value="InterPro"/>
</dbReference>
<dbReference type="EMBL" id="CP162601">
    <property type="protein sequence ID" value="XDK25042.1"/>
    <property type="molecule type" value="Genomic_DNA"/>
</dbReference>
<gene>
    <name evidence="4" type="primary">dprA</name>
    <name evidence="4" type="ORF">AB0763_13080</name>
</gene>
<dbReference type="PANTHER" id="PTHR43022">
    <property type="entry name" value="PROTEIN SMF"/>
    <property type="match status" value="1"/>
</dbReference>
<evidence type="ECO:0000313" key="4">
    <source>
        <dbReference type="EMBL" id="XDK25042.1"/>
    </source>
</evidence>
<organism evidence="4">
    <name type="scientific">Vibrio sp. HB236076</name>
    <dbReference type="NCBI Taxonomy" id="3232307"/>
    <lineage>
        <taxon>Bacteria</taxon>
        <taxon>Pseudomonadati</taxon>
        <taxon>Pseudomonadota</taxon>
        <taxon>Gammaproteobacteria</taxon>
        <taxon>Vibrionales</taxon>
        <taxon>Vibrionaceae</taxon>
        <taxon>Vibrio</taxon>
    </lineage>
</organism>
<dbReference type="InterPro" id="IPR057666">
    <property type="entry name" value="DrpA_SLOG"/>
</dbReference>
<dbReference type="NCBIfam" id="TIGR00732">
    <property type="entry name" value="dprA"/>
    <property type="match status" value="1"/>
</dbReference>
<dbReference type="Pfam" id="PF02481">
    <property type="entry name" value="DNA_processg_A"/>
    <property type="match status" value="1"/>
</dbReference>
<evidence type="ECO:0000256" key="1">
    <source>
        <dbReference type="ARBA" id="ARBA00006525"/>
    </source>
</evidence>
<dbReference type="Gene3D" id="3.40.50.450">
    <property type="match status" value="1"/>
</dbReference>
<sequence>MRKELSPELVWLALSLLPKIGPQRLSSLWPTIPVQGCHLAVRADWLSWGISDAQYTRLDRVWQQAIRVEQWLADKPNRSMLTPWSLGYPRLLNEINSKPSVLFVEGDGSVLQQAQVAIVGGRHARPQALTLAQQWSRELAGQGLVITSGLAVGIDGFAHDGALKGGGKTIAVLGSGIDRIYPACHRGLAERIVESGALVSEFLPDSRPQAAYFPRRNRIISGLSLGAVIVEAAEKSGSLITARYALEQNREVMATPSFPGERVGAGCNRLIKQGAALVQCAQDILDEISPMLMWAPDIVEEQKKSPDDNQSLPFSSLLDNVKEEPLPIDIIASRSHIPVQQVMSQLLELELLGFVESVTGGYIRKRRG</sequence>
<proteinExistence type="inferred from homology"/>
<dbReference type="RefSeq" id="WP_306102242.1">
    <property type="nucleotide sequence ID" value="NZ_CP162601.1"/>
</dbReference>
<dbReference type="PANTHER" id="PTHR43022:SF1">
    <property type="entry name" value="PROTEIN SMF"/>
    <property type="match status" value="1"/>
</dbReference>
<dbReference type="InterPro" id="IPR003488">
    <property type="entry name" value="DprA"/>
</dbReference>
<protein>
    <submittedName>
        <fullName evidence="4">DNA-processing protein DprA</fullName>
    </submittedName>
</protein>
<dbReference type="Pfam" id="PF17782">
    <property type="entry name" value="WHD_DprA"/>
    <property type="match status" value="1"/>
</dbReference>
<feature type="domain" description="DprA winged helix" evidence="3">
    <location>
        <begin position="306"/>
        <end position="361"/>
    </location>
</feature>
<dbReference type="Gene3D" id="1.10.10.10">
    <property type="entry name" value="Winged helix-like DNA-binding domain superfamily/Winged helix DNA-binding domain"/>
    <property type="match status" value="1"/>
</dbReference>
<dbReference type="KEGG" id="vih:AB0763_13080"/>